<gene>
    <name evidence="3" type="ORF">FOB64_003847</name>
</gene>
<evidence type="ECO:0000256" key="1">
    <source>
        <dbReference type="SAM" id="MobiDB-lite"/>
    </source>
</evidence>
<organism evidence="3 4">
    <name type="scientific">Candida albicans</name>
    <name type="common">Yeast</name>
    <dbReference type="NCBI Taxonomy" id="5476"/>
    <lineage>
        <taxon>Eukaryota</taxon>
        <taxon>Fungi</taxon>
        <taxon>Dikarya</taxon>
        <taxon>Ascomycota</taxon>
        <taxon>Saccharomycotina</taxon>
        <taxon>Pichiomycetes</taxon>
        <taxon>Debaryomycetaceae</taxon>
        <taxon>Candida/Lodderomyces clade</taxon>
        <taxon>Candida</taxon>
    </lineage>
</organism>
<comment type="caution">
    <text evidence="3">The sequence shown here is derived from an EMBL/GenBank/DDBJ whole genome shotgun (WGS) entry which is preliminary data.</text>
</comment>
<protein>
    <submittedName>
        <fullName evidence="3">Uncharacterized protein</fullName>
    </submittedName>
</protein>
<evidence type="ECO:0000313" key="3">
    <source>
        <dbReference type="EMBL" id="KAF6068654.1"/>
    </source>
</evidence>
<dbReference type="AlphaFoldDB" id="A0A8H6F2W6"/>
<dbReference type="Proteomes" id="UP000536275">
    <property type="component" value="Unassembled WGS sequence"/>
</dbReference>
<feature type="chain" id="PRO_5034970491" evidence="2">
    <location>
        <begin position="19"/>
        <end position="124"/>
    </location>
</feature>
<evidence type="ECO:0000313" key="4">
    <source>
        <dbReference type="Proteomes" id="UP000536275"/>
    </source>
</evidence>
<feature type="region of interest" description="Disordered" evidence="1">
    <location>
        <begin position="38"/>
        <end position="59"/>
    </location>
</feature>
<sequence>MKFQFVTALALASTMAVAAPINDQQEVLGAVAATRSKREGGSTGAELQDNNQPTAGLFGDGNSFGNQGLGGFLAATVDSLTKTIASPIKGILAPGGGSGGNGGSGGSGAAGGVGNLFSGILGGL</sequence>
<feature type="signal peptide" evidence="2">
    <location>
        <begin position="1"/>
        <end position="18"/>
    </location>
</feature>
<name>A0A8H6F2W6_CANAX</name>
<dbReference type="EMBL" id="JABWAD010000052">
    <property type="protein sequence ID" value="KAF6068654.1"/>
    <property type="molecule type" value="Genomic_DNA"/>
</dbReference>
<accession>A0A8H6F2W6</accession>
<keyword evidence="2" id="KW-0732">Signal</keyword>
<evidence type="ECO:0000256" key="2">
    <source>
        <dbReference type="SAM" id="SignalP"/>
    </source>
</evidence>
<proteinExistence type="predicted"/>
<reference evidence="3 4" key="1">
    <citation type="submission" date="2020-03" db="EMBL/GenBank/DDBJ databases">
        <title>FDA dAtabase for Regulatory Grade micrObial Sequences (FDA-ARGOS): Supporting development and validation of Infectious Disease Dx tests.</title>
        <authorList>
            <person name="Campos J."/>
            <person name="Goldberg B."/>
            <person name="Tallon L."/>
            <person name="Sadzewicz L."/>
            <person name="Vavikolanu K."/>
            <person name="Mehta A."/>
            <person name="Aluvathingal J."/>
            <person name="Nadendla S."/>
            <person name="Nandy P."/>
            <person name="Geyer C."/>
            <person name="Yan Y."/>
            <person name="Sichtig H."/>
        </authorList>
    </citation>
    <scope>NUCLEOTIDE SEQUENCE [LARGE SCALE GENOMIC DNA]</scope>
    <source>
        <strain evidence="3 4">FDAARGOS_656</strain>
    </source>
</reference>